<reference evidence="2" key="1">
    <citation type="submission" date="2020-05" db="EMBL/GenBank/DDBJ databases">
        <authorList>
            <person name="Chiriac C."/>
            <person name="Salcher M."/>
            <person name="Ghai R."/>
            <person name="Kavagutti S V."/>
        </authorList>
    </citation>
    <scope>NUCLEOTIDE SEQUENCE</scope>
</reference>
<dbReference type="PROSITE" id="PS51257">
    <property type="entry name" value="PROKAR_LIPOPROTEIN"/>
    <property type="match status" value="1"/>
</dbReference>
<dbReference type="PANTHER" id="PTHR40050:SF1">
    <property type="entry name" value="INNER SPORE COAT PROTEIN H"/>
    <property type="match status" value="1"/>
</dbReference>
<feature type="compositionally biased region" description="Gly residues" evidence="1">
    <location>
        <begin position="319"/>
        <end position="331"/>
    </location>
</feature>
<proteinExistence type="predicted"/>
<sequence>MNLFRRRPVVLAALASLALGGCATSTPDAPGAATTGVTSAAEEVAAGTGIWDASTLHDISVEVDEEAYAAMIATYEETDEKEWIEATVTVDGEVVERAGLRLKGNSSLRSVDADAEPTDLPWLIRLDKFIDGNSIDGWTELVVRSNASETALNEALALDLLAEAGLASEHAVATSFSVNGADARLRLVVQHLDERWEEENFSTPGLLYKAEAGGDWSWRGDDPDAYTDVFDQETGDDDLTPLIEFLDFINNSTDEELAAELPERLDVQAFARYLAFEEVVENFDDIDGPGNNAYLRYDTTTGGFTVVAWDHNLAFGTSPGGGGFPGGGFPEGGERPEGMPTDMPEGERPEGMPEGRPGGMRGGSNVLVERFTAVEEWADLVEQAKTDLVEELYDSGYAEQVLDQWVTVLTEQAGDLVDAATVEEEADTIRTAIGG</sequence>
<evidence type="ECO:0000256" key="1">
    <source>
        <dbReference type="SAM" id="MobiDB-lite"/>
    </source>
</evidence>
<accession>A0A6J7I7F8</accession>
<protein>
    <submittedName>
        <fullName evidence="2">Unannotated protein</fullName>
    </submittedName>
</protein>
<feature type="region of interest" description="Disordered" evidence="1">
    <location>
        <begin position="319"/>
        <end position="362"/>
    </location>
</feature>
<dbReference type="AlphaFoldDB" id="A0A6J7I7F8"/>
<dbReference type="EMBL" id="CAFBMW010000006">
    <property type="protein sequence ID" value="CAB4926983.1"/>
    <property type="molecule type" value="Genomic_DNA"/>
</dbReference>
<organism evidence="2">
    <name type="scientific">freshwater metagenome</name>
    <dbReference type="NCBI Taxonomy" id="449393"/>
    <lineage>
        <taxon>unclassified sequences</taxon>
        <taxon>metagenomes</taxon>
        <taxon>ecological metagenomes</taxon>
    </lineage>
</organism>
<name>A0A6J7I7F8_9ZZZZ</name>
<dbReference type="PANTHER" id="PTHR40050">
    <property type="entry name" value="INNER SPORE COAT PROTEIN H"/>
    <property type="match status" value="1"/>
</dbReference>
<dbReference type="InterPro" id="IPR014867">
    <property type="entry name" value="Spore_coat_CotH_CotH2/3/7"/>
</dbReference>
<gene>
    <name evidence="2" type="ORF">UFOPK3662_00987</name>
</gene>
<dbReference type="Pfam" id="PF08757">
    <property type="entry name" value="CotH"/>
    <property type="match status" value="1"/>
</dbReference>
<evidence type="ECO:0000313" key="2">
    <source>
        <dbReference type="EMBL" id="CAB4926983.1"/>
    </source>
</evidence>